<dbReference type="EMBL" id="CADCWK010000090">
    <property type="protein sequence ID" value="CAA9552393.1"/>
    <property type="molecule type" value="Genomic_DNA"/>
</dbReference>
<keyword evidence="3" id="KW-1133">Transmembrane helix</keyword>
<reference evidence="4" key="1">
    <citation type="submission" date="2020-02" db="EMBL/GenBank/DDBJ databases">
        <authorList>
            <person name="Meier V. D."/>
        </authorList>
    </citation>
    <scope>NUCLEOTIDE SEQUENCE</scope>
    <source>
        <strain evidence="4">AVDCRST_MAG33</strain>
    </source>
</reference>
<dbReference type="Gene3D" id="3.40.190.10">
    <property type="entry name" value="Periplasmic binding protein-like II"/>
    <property type="match status" value="1"/>
</dbReference>
<comment type="similarity">
    <text evidence="2">Belongs to the bacterial solute-binding protein 1 family.</text>
</comment>
<evidence type="ECO:0000256" key="3">
    <source>
        <dbReference type="SAM" id="Phobius"/>
    </source>
</evidence>
<protein>
    <recommendedName>
        <fullName evidence="5">ABC transporter, substrate-binding protein (Cluster 1, maltose/g3p/polyamine/iron)</fullName>
    </recommendedName>
</protein>
<evidence type="ECO:0000256" key="2">
    <source>
        <dbReference type="ARBA" id="ARBA00008520"/>
    </source>
</evidence>
<dbReference type="InterPro" id="IPR050490">
    <property type="entry name" value="Bact_solute-bd_prot1"/>
</dbReference>
<evidence type="ECO:0008006" key="5">
    <source>
        <dbReference type="Google" id="ProtNLM"/>
    </source>
</evidence>
<feature type="transmembrane region" description="Helical" evidence="3">
    <location>
        <begin position="28"/>
        <end position="46"/>
    </location>
</feature>
<dbReference type="SUPFAM" id="SSF53850">
    <property type="entry name" value="Periplasmic binding protein-like II"/>
    <property type="match status" value="1"/>
</dbReference>
<keyword evidence="3" id="KW-0472">Membrane</keyword>
<evidence type="ECO:0000313" key="4">
    <source>
        <dbReference type="EMBL" id="CAA9552393.1"/>
    </source>
</evidence>
<sequence>MAENTQVRQLFQDALSGKIDRREVFKRGVALGLSGSVVGMLALSAMPTGLRRAMAAEEGKPVGNAQPWMLNLHPSFRRVGDAVGIEIEEAPTTNFSFDRFIAEANEQTSTWDFYAGVTPFLEMISLVETGTIEPWSPHLPAGLQEDLAPATVEEGSYNGEFYVWPLLLDINVMMWNSGILQKAGLDTTTAPATWDDQIAAAQQVVDSGAAPYGIVFDVRDWRSLIPVTHSISTDVYDPETGLFQYTSEAAVQALEILKRMMPLTIPDVLNPTPVNTTVSPDEQAFAAEQVGYYFKYQNAGFQFSANWPDPSLIGLGALPKTPDGVGGTVFWDTGAVLLTHGANKAKAVEYMQTISADEQMWRDSITGNPDEGTVPVGQLPVLQSLWAQWETSPPDFIAANPWTKSVFESLGNASAIAPTPLAVLQFDTARTEWIKYLSGEEPDARVAMQKAQDAARAVYDQNVTTTATPTA</sequence>
<dbReference type="InterPro" id="IPR006059">
    <property type="entry name" value="SBP"/>
</dbReference>
<name>A0A6J4UMR9_9BACT</name>
<dbReference type="AlphaFoldDB" id="A0A6J4UMR9"/>
<accession>A0A6J4UMR9</accession>
<dbReference type="Pfam" id="PF01547">
    <property type="entry name" value="SBP_bac_1"/>
    <property type="match status" value="1"/>
</dbReference>
<keyword evidence="3" id="KW-0812">Transmembrane</keyword>
<proteinExistence type="inferred from homology"/>
<comment type="subcellular location">
    <subcellularLocation>
        <location evidence="1">Periplasm</location>
    </subcellularLocation>
</comment>
<organism evidence="4">
    <name type="scientific">uncultured Thermomicrobiales bacterium</name>
    <dbReference type="NCBI Taxonomy" id="1645740"/>
    <lineage>
        <taxon>Bacteria</taxon>
        <taxon>Pseudomonadati</taxon>
        <taxon>Thermomicrobiota</taxon>
        <taxon>Thermomicrobia</taxon>
        <taxon>Thermomicrobiales</taxon>
        <taxon>environmental samples</taxon>
    </lineage>
</organism>
<dbReference type="PANTHER" id="PTHR43649:SF12">
    <property type="entry name" value="DIACETYLCHITOBIOSE BINDING PROTEIN DASA"/>
    <property type="match status" value="1"/>
</dbReference>
<gene>
    <name evidence="4" type="ORF">AVDCRST_MAG33-997</name>
</gene>
<dbReference type="PANTHER" id="PTHR43649">
    <property type="entry name" value="ARABINOSE-BINDING PROTEIN-RELATED"/>
    <property type="match status" value="1"/>
</dbReference>
<evidence type="ECO:0000256" key="1">
    <source>
        <dbReference type="ARBA" id="ARBA00004418"/>
    </source>
</evidence>
<dbReference type="GO" id="GO:0042597">
    <property type="term" value="C:periplasmic space"/>
    <property type="evidence" value="ECO:0007669"/>
    <property type="project" value="UniProtKB-SubCell"/>
</dbReference>